<evidence type="ECO:0000256" key="6">
    <source>
        <dbReference type="PROSITE-ProRule" id="PRU01091"/>
    </source>
</evidence>
<keyword evidence="4 6" id="KW-0238">DNA-binding</keyword>
<dbReference type="InterPro" id="IPR036388">
    <property type="entry name" value="WH-like_DNA-bd_sf"/>
</dbReference>
<evidence type="ECO:0000256" key="4">
    <source>
        <dbReference type="ARBA" id="ARBA00023125"/>
    </source>
</evidence>
<keyword evidence="5" id="KW-0804">Transcription</keyword>
<dbReference type="Proteomes" id="UP001160519">
    <property type="component" value="Unassembled WGS sequence"/>
</dbReference>
<name>A0AA43Q556_9GAMM</name>
<keyword evidence="9" id="KW-1185">Reference proteome</keyword>
<comment type="caution">
    <text evidence="8">The sequence shown here is derived from an EMBL/GenBank/DDBJ whole genome shotgun (WGS) entry which is preliminary data.</text>
</comment>
<dbReference type="PANTHER" id="PTHR48111">
    <property type="entry name" value="REGULATOR OF RPOS"/>
    <property type="match status" value="1"/>
</dbReference>
<dbReference type="SMART" id="SM00862">
    <property type="entry name" value="Trans_reg_C"/>
    <property type="match status" value="1"/>
</dbReference>
<keyword evidence="2" id="KW-0902">Two-component regulatory system</keyword>
<evidence type="ECO:0000259" key="7">
    <source>
        <dbReference type="PROSITE" id="PS51755"/>
    </source>
</evidence>
<keyword evidence="3" id="KW-0805">Transcription regulation</keyword>
<dbReference type="InterPro" id="IPR039420">
    <property type="entry name" value="WalR-like"/>
</dbReference>
<dbReference type="SUPFAM" id="SSF46894">
    <property type="entry name" value="C-terminal effector domain of the bipartite response regulators"/>
    <property type="match status" value="1"/>
</dbReference>
<organism evidence="8 9">
    <name type="scientific">Candidatus Methylobacter titanis</name>
    <dbReference type="NCBI Taxonomy" id="3053457"/>
    <lineage>
        <taxon>Bacteria</taxon>
        <taxon>Pseudomonadati</taxon>
        <taxon>Pseudomonadota</taxon>
        <taxon>Gammaproteobacteria</taxon>
        <taxon>Methylococcales</taxon>
        <taxon>Methylococcaceae</taxon>
        <taxon>Methylobacter</taxon>
    </lineage>
</organism>
<dbReference type="CDD" id="cd00383">
    <property type="entry name" value="trans_reg_C"/>
    <property type="match status" value="1"/>
</dbReference>
<dbReference type="GO" id="GO:0000976">
    <property type="term" value="F:transcription cis-regulatory region binding"/>
    <property type="evidence" value="ECO:0007669"/>
    <property type="project" value="TreeGrafter"/>
</dbReference>
<keyword evidence="1" id="KW-0597">Phosphoprotein</keyword>
<dbReference type="InterPro" id="IPR016032">
    <property type="entry name" value="Sig_transdc_resp-reg_C-effctor"/>
</dbReference>
<gene>
    <name evidence="8" type="ORF">PSU93_12185</name>
</gene>
<reference evidence="8" key="1">
    <citation type="submission" date="2023-01" db="EMBL/GenBank/DDBJ databases">
        <title>Biogeochemical cycle of methane in antarctic sediments.</title>
        <authorList>
            <person name="Roldan D.M."/>
            <person name="Menes R.J."/>
        </authorList>
    </citation>
    <scope>NUCLEOTIDE SEQUENCE [LARGE SCALE GENOMIC DNA]</scope>
    <source>
        <strain evidence="8">K-2018 MAG008</strain>
    </source>
</reference>
<dbReference type="AlphaFoldDB" id="A0AA43Q556"/>
<dbReference type="Gene3D" id="1.10.10.10">
    <property type="entry name" value="Winged helix-like DNA-binding domain superfamily/Winged helix DNA-binding domain"/>
    <property type="match status" value="1"/>
</dbReference>
<proteinExistence type="predicted"/>
<dbReference type="SUPFAM" id="SSF52172">
    <property type="entry name" value="CheY-like"/>
    <property type="match status" value="1"/>
</dbReference>
<feature type="domain" description="OmpR/PhoB-type" evidence="7">
    <location>
        <begin position="167"/>
        <end position="266"/>
    </location>
</feature>
<evidence type="ECO:0000256" key="2">
    <source>
        <dbReference type="ARBA" id="ARBA00023012"/>
    </source>
</evidence>
<dbReference type="InterPro" id="IPR001867">
    <property type="entry name" value="OmpR/PhoB-type_DNA-bd"/>
</dbReference>
<dbReference type="PROSITE" id="PS51755">
    <property type="entry name" value="OMPR_PHOB"/>
    <property type="match status" value="1"/>
</dbReference>
<evidence type="ECO:0000313" key="9">
    <source>
        <dbReference type="Proteomes" id="UP001160519"/>
    </source>
</evidence>
<dbReference type="GO" id="GO:0006355">
    <property type="term" value="P:regulation of DNA-templated transcription"/>
    <property type="evidence" value="ECO:0007669"/>
    <property type="project" value="InterPro"/>
</dbReference>
<dbReference type="GO" id="GO:0005829">
    <property type="term" value="C:cytosol"/>
    <property type="evidence" value="ECO:0007669"/>
    <property type="project" value="TreeGrafter"/>
</dbReference>
<feature type="DNA-binding region" description="OmpR/PhoB-type" evidence="6">
    <location>
        <begin position="167"/>
        <end position="266"/>
    </location>
</feature>
<dbReference type="EMBL" id="JAQSDF010000047">
    <property type="protein sequence ID" value="MDI1231899.1"/>
    <property type="molecule type" value="Genomic_DNA"/>
</dbReference>
<accession>A0AA43Q556</accession>
<dbReference type="GO" id="GO:0032993">
    <property type="term" value="C:protein-DNA complex"/>
    <property type="evidence" value="ECO:0007669"/>
    <property type="project" value="TreeGrafter"/>
</dbReference>
<protein>
    <submittedName>
        <fullName evidence="8">Response regulator transcription factor</fullName>
    </submittedName>
</protein>
<dbReference type="Gene3D" id="3.40.50.2300">
    <property type="match status" value="1"/>
</dbReference>
<evidence type="ECO:0000256" key="1">
    <source>
        <dbReference type="ARBA" id="ARBA00022553"/>
    </source>
</evidence>
<evidence type="ECO:0000256" key="3">
    <source>
        <dbReference type="ARBA" id="ARBA00023015"/>
    </source>
</evidence>
<sequence>MNTDFRIALISDDPYLLGLLKGYCHAHRYKIVETAADIESLNAITQMQPNIIILAVDPVQSQTQKIIVKLIREISLNHQIPVCYLRDINNDSRLEEGIACWVDTVLDSPLDVNQLDNYLLNKFKQHHHFIQEKRSRSRRVTNDRRLLMLEVTGNNQLSNNTPKNGHTDYLIVEPFQIDQRSKCVFFNGKSLNLTRKEFDLFELLAKDVDRVFMTDEIINHIWPENNRVTKSDLYQYMHLLRKKIEHDPNNPQWILTVKGFGYKLNVPASAKVNPPGILENEDSHASLQAITIYG</sequence>
<evidence type="ECO:0000256" key="5">
    <source>
        <dbReference type="ARBA" id="ARBA00023163"/>
    </source>
</evidence>
<dbReference type="PANTHER" id="PTHR48111:SF1">
    <property type="entry name" value="TWO-COMPONENT RESPONSE REGULATOR ORR33"/>
    <property type="match status" value="1"/>
</dbReference>
<dbReference type="Pfam" id="PF00486">
    <property type="entry name" value="Trans_reg_C"/>
    <property type="match status" value="1"/>
</dbReference>
<dbReference type="InterPro" id="IPR011006">
    <property type="entry name" value="CheY-like_superfamily"/>
</dbReference>
<evidence type="ECO:0000313" key="8">
    <source>
        <dbReference type="EMBL" id="MDI1231899.1"/>
    </source>
</evidence>
<dbReference type="GO" id="GO:0000156">
    <property type="term" value="F:phosphorelay response regulator activity"/>
    <property type="evidence" value="ECO:0007669"/>
    <property type="project" value="TreeGrafter"/>
</dbReference>